<dbReference type="GO" id="GO:0005525">
    <property type="term" value="F:GTP binding"/>
    <property type="evidence" value="ECO:0007669"/>
    <property type="project" value="UniProtKB-UniRule"/>
</dbReference>
<evidence type="ECO:0000256" key="15">
    <source>
        <dbReference type="PIRSR" id="PIRSR006135-1"/>
    </source>
</evidence>
<evidence type="ECO:0000256" key="1">
    <source>
        <dbReference type="ARBA" id="ARBA00000312"/>
    </source>
</evidence>
<comment type="catalytic activity">
    <reaction evidence="1 14">
        <text>adenosylcob(III)inamide + ATP = adenosylcob(III)inamide phosphate + ADP + H(+)</text>
        <dbReference type="Rhea" id="RHEA:15769"/>
        <dbReference type="ChEBI" id="CHEBI:2480"/>
        <dbReference type="ChEBI" id="CHEBI:15378"/>
        <dbReference type="ChEBI" id="CHEBI:30616"/>
        <dbReference type="ChEBI" id="CHEBI:58502"/>
        <dbReference type="ChEBI" id="CHEBI:456216"/>
        <dbReference type="EC" id="2.7.1.156"/>
    </reaction>
</comment>
<dbReference type="PANTHER" id="PTHR34848:SF1">
    <property type="entry name" value="BIFUNCTIONAL ADENOSYLCOBALAMIN BIOSYNTHESIS PROTEIN COBU"/>
    <property type="match status" value="1"/>
</dbReference>
<keyword evidence="8 14" id="KW-0169">Cobalamin biosynthesis</keyword>
<dbReference type="PIRSF" id="PIRSF006135">
    <property type="entry name" value="CobU"/>
    <property type="match status" value="1"/>
</dbReference>
<comment type="caution">
    <text evidence="17">The sequence shown here is derived from an EMBL/GenBank/DDBJ whole genome shotgun (WGS) entry which is preliminary data.</text>
</comment>
<comment type="catalytic activity">
    <reaction evidence="2 14">
        <text>adenosylcob(III)inamide phosphate + GTP + H(+) = adenosylcob(III)inamide-GDP + diphosphate</text>
        <dbReference type="Rhea" id="RHEA:22712"/>
        <dbReference type="ChEBI" id="CHEBI:15378"/>
        <dbReference type="ChEBI" id="CHEBI:33019"/>
        <dbReference type="ChEBI" id="CHEBI:37565"/>
        <dbReference type="ChEBI" id="CHEBI:58502"/>
        <dbReference type="ChEBI" id="CHEBI:60487"/>
        <dbReference type="EC" id="2.7.7.62"/>
    </reaction>
</comment>
<dbReference type="InterPro" id="IPR003203">
    <property type="entry name" value="CobU/CobP"/>
</dbReference>
<evidence type="ECO:0000313" key="18">
    <source>
        <dbReference type="Proteomes" id="UP000319812"/>
    </source>
</evidence>
<keyword evidence="11 14" id="KW-0418">Kinase</keyword>
<evidence type="ECO:0000256" key="8">
    <source>
        <dbReference type="ARBA" id="ARBA00022573"/>
    </source>
</evidence>
<reference evidence="17 18" key="1">
    <citation type="submission" date="2019-06" db="EMBL/GenBank/DDBJ databases">
        <title>Whole genome shotgun sequence of Halomonas halmophila NBRC 15537.</title>
        <authorList>
            <person name="Hosoyama A."/>
            <person name="Uohara A."/>
            <person name="Ohji S."/>
            <person name="Ichikawa N."/>
        </authorList>
    </citation>
    <scope>NUCLEOTIDE SEQUENCE [LARGE SCALE GENOMIC DNA]</scope>
    <source>
        <strain evidence="17 18">NBRC 15537</strain>
    </source>
</reference>
<evidence type="ECO:0000256" key="16">
    <source>
        <dbReference type="PIRSR" id="PIRSR006135-2"/>
    </source>
</evidence>
<dbReference type="Pfam" id="PF02283">
    <property type="entry name" value="CobU"/>
    <property type="match status" value="1"/>
</dbReference>
<dbReference type="SUPFAM" id="SSF52540">
    <property type="entry name" value="P-loop containing nucleoside triphosphate hydrolases"/>
    <property type="match status" value="1"/>
</dbReference>
<dbReference type="EC" id="2.7.1.156" evidence="14"/>
<dbReference type="GO" id="GO:0008820">
    <property type="term" value="F:cobinamide phosphate guanylyltransferase activity"/>
    <property type="evidence" value="ECO:0007669"/>
    <property type="project" value="UniProtKB-UniRule"/>
</dbReference>
<evidence type="ECO:0000313" key="17">
    <source>
        <dbReference type="EMBL" id="GED22077.1"/>
    </source>
</evidence>
<comment type="similarity">
    <text evidence="7 14">Belongs to the CobU/CobP family.</text>
</comment>
<evidence type="ECO:0000256" key="12">
    <source>
        <dbReference type="ARBA" id="ARBA00022840"/>
    </source>
</evidence>
<accession>A0A4Y4EY12</accession>
<feature type="active site" description="GMP-histidine intermediate" evidence="15">
    <location>
        <position position="56"/>
    </location>
</feature>
<evidence type="ECO:0000256" key="6">
    <source>
        <dbReference type="ARBA" id="ARBA00005159"/>
    </source>
</evidence>
<dbReference type="Proteomes" id="UP000319812">
    <property type="component" value="Unassembled WGS sequence"/>
</dbReference>
<evidence type="ECO:0000256" key="10">
    <source>
        <dbReference type="ARBA" id="ARBA00022741"/>
    </source>
</evidence>
<feature type="binding site" evidence="16">
    <location>
        <begin position="57"/>
        <end position="60"/>
    </location>
    <ligand>
        <name>GTP</name>
        <dbReference type="ChEBI" id="CHEBI:37565"/>
    </ligand>
</feature>
<evidence type="ECO:0000256" key="3">
    <source>
        <dbReference type="ARBA" id="ARBA00001522"/>
    </source>
</evidence>
<evidence type="ECO:0000256" key="4">
    <source>
        <dbReference type="ARBA" id="ARBA00003889"/>
    </source>
</evidence>
<comment type="function">
    <text evidence="4 14">Catalyzes ATP-dependent phosphorylation of adenosylcobinamide and addition of GMP to adenosylcobinamide phosphate.</text>
</comment>
<comment type="catalytic activity">
    <reaction evidence="3">
        <text>adenosylcob(III)inamide + GTP = adenosylcob(III)inamide phosphate + GDP + H(+)</text>
        <dbReference type="Rhea" id="RHEA:15765"/>
        <dbReference type="ChEBI" id="CHEBI:2480"/>
        <dbReference type="ChEBI" id="CHEBI:15378"/>
        <dbReference type="ChEBI" id="CHEBI:37565"/>
        <dbReference type="ChEBI" id="CHEBI:58189"/>
        <dbReference type="ChEBI" id="CHEBI:58502"/>
        <dbReference type="EC" id="2.7.1.156"/>
    </reaction>
</comment>
<organism evidence="17 18">
    <name type="scientific">Halomonas halmophila</name>
    <dbReference type="NCBI Taxonomy" id="252"/>
    <lineage>
        <taxon>Bacteria</taxon>
        <taxon>Pseudomonadati</taxon>
        <taxon>Pseudomonadota</taxon>
        <taxon>Gammaproteobacteria</taxon>
        <taxon>Oceanospirillales</taxon>
        <taxon>Halomonadaceae</taxon>
        <taxon>Halomonas</taxon>
    </lineage>
</organism>
<keyword evidence="10 14" id="KW-0547">Nucleotide-binding</keyword>
<keyword evidence="9 14" id="KW-0808">Transferase</keyword>
<evidence type="ECO:0000256" key="13">
    <source>
        <dbReference type="ARBA" id="ARBA00023134"/>
    </source>
</evidence>
<proteinExistence type="inferred from homology"/>
<dbReference type="GO" id="GO:0005524">
    <property type="term" value="F:ATP binding"/>
    <property type="evidence" value="ECO:0007669"/>
    <property type="project" value="UniProtKB-UniRule"/>
</dbReference>
<feature type="binding site" evidence="16">
    <location>
        <position position="68"/>
    </location>
    <ligand>
        <name>GTP</name>
        <dbReference type="ChEBI" id="CHEBI:37565"/>
    </ligand>
</feature>
<sequence>METAMIVFVSGGARSGKSGVAERLVRQYQAARGGERYYLATASAADEEMATRIARHRDERGEEWLTLESSVDIDATLATIPHGSSILLDCLTLWASRAMFESGLEAPEGRALLSRCLAVARQRGIILVVVSNDLNEDLPPRDPLVWGYLALLQSLHRDLVAEADRVIEVVAGQIIDWQGEEA</sequence>
<comment type="pathway">
    <text evidence="5 14">Cofactor biosynthesis; adenosylcobalamin biosynthesis; adenosylcobalamin from cob(II)yrinate a,c-diamide: step 6/7.</text>
</comment>
<keyword evidence="13 14" id="KW-0342">GTP-binding</keyword>
<evidence type="ECO:0000256" key="14">
    <source>
        <dbReference type="PIRNR" id="PIRNR006135"/>
    </source>
</evidence>
<keyword evidence="12 14" id="KW-0067">ATP-binding</keyword>
<dbReference type="GO" id="GO:0009236">
    <property type="term" value="P:cobalamin biosynthetic process"/>
    <property type="evidence" value="ECO:0007669"/>
    <property type="project" value="UniProtKB-UniRule"/>
</dbReference>
<gene>
    <name evidence="17" type="primary">cobU</name>
    <name evidence="17" type="ORF">HHA01_10540</name>
</gene>
<dbReference type="EC" id="2.7.7.62" evidence="14"/>
<dbReference type="PANTHER" id="PTHR34848">
    <property type="match status" value="1"/>
</dbReference>
<dbReference type="AlphaFoldDB" id="A0A4Y4EY12"/>
<dbReference type="GO" id="GO:0043752">
    <property type="term" value="F:adenosylcobinamide kinase activity"/>
    <property type="evidence" value="ECO:0007669"/>
    <property type="project" value="UniProtKB-EC"/>
</dbReference>
<evidence type="ECO:0000256" key="5">
    <source>
        <dbReference type="ARBA" id="ARBA00004692"/>
    </source>
</evidence>
<name>A0A4Y4EY12_9GAMM</name>
<evidence type="ECO:0000256" key="7">
    <source>
        <dbReference type="ARBA" id="ARBA00007490"/>
    </source>
</evidence>
<feature type="binding site" evidence="16">
    <location>
        <position position="89"/>
    </location>
    <ligand>
        <name>GTP</name>
        <dbReference type="ChEBI" id="CHEBI:37565"/>
    </ligand>
</feature>
<keyword evidence="18" id="KW-1185">Reference proteome</keyword>
<evidence type="ECO:0000256" key="2">
    <source>
        <dbReference type="ARBA" id="ARBA00000711"/>
    </source>
</evidence>
<protein>
    <recommendedName>
        <fullName evidence="14">Bifunctional adenosylcobalamin biosynthesis protein</fullName>
        <ecNumber evidence="14">2.7.1.156</ecNumber>
        <ecNumber evidence="14">2.7.7.62</ecNumber>
    </recommendedName>
</protein>
<dbReference type="UniPathway" id="UPA00148">
    <property type="reaction ID" value="UER00236"/>
</dbReference>
<evidence type="ECO:0000256" key="9">
    <source>
        <dbReference type="ARBA" id="ARBA00022679"/>
    </source>
</evidence>
<feature type="binding site" evidence="16">
    <location>
        <begin position="40"/>
        <end position="42"/>
    </location>
    <ligand>
        <name>GTP</name>
        <dbReference type="ChEBI" id="CHEBI:37565"/>
    </ligand>
</feature>
<dbReference type="InterPro" id="IPR027417">
    <property type="entry name" value="P-loop_NTPase"/>
</dbReference>
<feature type="binding site" evidence="16">
    <location>
        <begin position="11"/>
        <end position="18"/>
    </location>
    <ligand>
        <name>GTP</name>
        <dbReference type="ChEBI" id="CHEBI:37565"/>
    </ligand>
</feature>
<evidence type="ECO:0000256" key="11">
    <source>
        <dbReference type="ARBA" id="ARBA00022777"/>
    </source>
</evidence>
<dbReference type="CDD" id="cd00544">
    <property type="entry name" value="CobU"/>
    <property type="match status" value="1"/>
</dbReference>
<dbReference type="Gene3D" id="3.40.50.300">
    <property type="entry name" value="P-loop containing nucleotide triphosphate hydrolases"/>
    <property type="match status" value="1"/>
</dbReference>
<comment type="pathway">
    <text evidence="6 14">Cofactor biosynthesis; adenosylcobalamin biosynthesis; adenosylcobalamin from cob(II)yrinate a,c-diamide: step 5/7.</text>
</comment>
<dbReference type="EMBL" id="BJOC01000015">
    <property type="protein sequence ID" value="GED22077.1"/>
    <property type="molecule type" value="Genomic_DNA"/>
</dbReference>